<reference evidence="8 10" key="3">
    <citation type="submission" date="2019-08" db="EMBL/GenBank/DDBJ databases">
        <authorList>
            <person name="Kuhnert P."/>
        </authorList>
    </citation>
    <scope>NUCLEOTIDE SEQUENCE [LARGE SCALE GENOMIC DNA]</scope>
    <source>
        <strain evidence="8 10">B36.5</strain>
    </source>
</reference>
<dbReference type="EMBL" id="CP042817">
    <property type="protein sequence ID" value="QEJ97524.1"/>
    <property type="molecule type" value="Genomic_DNA"/>
</dbReference>
<evidence type="ECO:0000256" key="2">
    <source>
        <dbReference type="ARBA" id="ARBA00022692"/>
    </source>
</evidence>
<keyword evidence="9" id="KW-1185">Reference proteome</keyword>
<reference evidence="9" key="2">
    <citation type="submission" date="2015-01" db="EMBL/GenBank/DDBJ databases">
        <authorList>
            <person name="Manzoor Shahid"/>
            <person name="Zubair Saima"/>
        </authorList>
    </citation>
    <scope>NUCLEOTIDE SEQUENCE [LARGE SCALE GENOMIC DNA]</scope>
    <source>
        <strain evidence="9">V1</strain>
    </source>
</reference>
<sequence>MTLNDFTWKLKEFWNDFKKEKTGLIGLGILLFSLLVVIFEPFFLPYREANTKWRSIDYWQDNPAGAAPAWTNWFSSKKSAKTMEITDFSEKDEINPHYGAVKTYNFEYNYTADLAPADIIFRVQGNKKVFFNIEVIRPDGEELHLGQFQKQNAVHESIRFSTQADGRSATRQFAQSHGASSASGNARPTEILFSKAERDMLRKKEALKGVYTFKVSIPESIAANADNGFTNPKIIVAGKVSGVLGTDIQKRDVFSGIIAGLKWALFIGIITSMISVLIGVLYGIVSAYFGGFVDTVLSFIFEIFVSIPILPVLIVVSAAFKPSIWVIVLALIIFSWVGPVKTVRSMALQIKEETYIEAAKALGSGKWRIIFKHMMPLLLPYSFASMALNVPGTIVFEASLSLLGLGDPTIVTWGQILHDAQVSGATLNGLWWWIIPPGLFIALMGMTFAFLGFAMDKILHPKLRTR</sequence>
<evidence type="ECO:0000256" key="3">
    <source>
        <dbReference type="ARBA" id="ARBA00022989"/>
    </source>
</evidence>
<gene>
    <name evidence="8" type="ORF">FUT82_05585</name>
    <name evidence="7" type="ORF">TPHV1_70018</name>
</gene>
<keyword evidence="4 5" id="KW-0472">Membrane</keyword>
<feature type="transmembrane region" description="Helical" evidence="5">
    <location>
        <begin position="430"/>
        <end position="454"/>
    </location>
</feature>
<evidence type="ECO:0000259" key="6">
    <source>
        <dbReference type="PROSITE" id="PS50928"/>
    </source>
</evidence>
<dbReference type="PANTHER" id="PTHR43839:SF1">
    <property type="entry name" value="OPPC IN A BINDING PROTEIN-DEPENDENT TRANSPORT SYSTEM"/>
    <property type="match status" value="1"/>
</dbReference>
<evidence type="ECO:0000256" key="1">
    <source>
        <dbReference type="ARBA" id="ARBA00004651"/>
    </source>
</evidence>
<dbReference type="GO" id="GO:0055085">
    <property type="term" value="P:transmembrane transport"/>
    <property type="evidence" value="ECO:0007669"/>
    <property type="project" value="InterPro"/>
</dbReference>
<protein>
    <submittedName>
        <fullName evidence="8">ABC transporter permease</fullName>
    </submittedName>
    <submittedName>
        <fullName evidence="7">ABC transporter, permease protein</fullName>
    </submittedName>
</protein>
<evidence type="ECO:0000313" key="9">
    <source>
        <dbReference type="Proteomes" id="UP000042527"/>
    </source>
</evidence>
<dbReference type="GO" id="GO:0005886">
    <property type="term" value="C:plasma membrane"/>
    <property type="evidence" value="ECO:0007669"/>
    <property type="project" value="UniProtKB-SubCell"/>
</dbReference>
<evidence type="ECO:0000256" key="4">
    <source>
        <dbReference type="ARBA" id="ARBA00023136"/>
    </source>
</evidence>
<dbReference type="Pfam" id="PF12911">
    <property type="entry name" value="OppC_N"/>
    <property type="match status" value="1"/>
</dbReference>
<keyword evidence="3 5" id="KW-1133">Transmembrane helix</keyword>
<name>A0A0B7H1P9_TREPH</name>
<comment type="subcellular location">
    <subcellularLocation>
        <location evidence="1 5">Cell membrane</location>
        <topology evidence="1 5">Multi-pass membrane protein</topology>
    </subcellularLocation>
</comment>
<accession>A0A0B7H1P9</accession>
<feature type="transmembrane region" description="Helical" evidence="5">
    <location>
        <begin position="377"/>
        <end position="396"/>
    </location>
</feature>
<dbReference type="AlphaFoldDB" id="A0A0B7H1P9"/>
<evidence type="ECO:0000313" key="7">
    <source>
        <dbReference type="EMBL" id="CEM63155.1"/>
    </source>
</evidence>
<comment type="similarity">
    <text evidence="5">Belongs to the binding-protein-dependent transport system permease family.</text>
</comment>
<keyword evidence="2 5" id="KW-0812">Transmembrane</keyword>
<dbReference type="Pfam" id="PF00528">
    <property type="entry name" value="BPD_transp_1"/>
    <property type="match status" value="1"/>
</dbReference>
<dbReference type="RefSeq" id="WP_044635022.1">
    <property type="nucleotide sequence ID" value="NZ_CDNC01000049.1"/>
</dbReference>
<evidence type="ECO:0000256" key="5">
    <source>
        <dbReference type="RuleBase" id="RU363032"/>
    </source>
</evidence>
<evidence type="ECO:0000313" key="8">
    <source>
        <dbReference type="EMBL" id="QEJ97524.1"/>
    </source>
</evidence>
<reference evidence="7" key="1">
    <citation type="submission" date="2015-01" db="EMBL/GenBank/DDBJ databases">
        <authorList>
            <person name="Xiang T."/>
            <person name="Song Y."/>
            <person name="Huang L."/>
            <person name="Wang B."/>
            <person name="Wu P."/>
        </authorList>
    </citation>
    <scope>NUCLEOTIDE SEQUENCE [LARGE SCALE GENOMIC DNA]</scope>
    <source>
        <strain evidence="7">V1</strain>
    </source>
</reference>
<dbReference type="SUPFAM" id="SSF161098">
    <property type="entry name" value="MetI-like"/>
    <property type="match status" value="1"/>
</dbReference>
<feature type="domain" description="ABC transmembrane type-1" evidence="6">
    <location>
        <begin position="261"/>
        <end position="452"/>
    </location>
</feature>
<dbReference type="Gene3D" id="1.10.3720.10">
    <property type="entry name" value="MetI-like"/>
    <property type="match status" value="1"/>
</dbReference>
<feature type="transmembrane region" description="Helical" evidence="5">
    <location>
        <begin position="309"/>
        <end position="337"/>
    </location>
</feature>
<feature type="transmembrane region" description="Helical" evidence="5">
    <location>
        <begin position="263"/>
        <end position="289"/>
    </location>
</feature>
<keyword evidence="5" id="KW-0813">Transport</keyword>
<evidence type="ECO:0000313" key="10">
    <source>
        <dbReference type="Proteomes" id="UP000323594"/>
    </source>
</evidence>
<dbReference type="CDD" id="cd06261">
    <property type="entry name" value="TM_PBP2"/>
    <property type="match status" value="1"/>
</dbReference>
<feature type="transmembrane region" description="Helical" evidence="5">
    <location>
        <begin position="24"/>
        <end position="44"/>
    </location>
</feature>
<dbReference type="InterPro" id="IPR000515">
    <property type="entry name" value="MetI-like"/>
</dbReference>
<dbReference type="PROSITE" id="PS50928">
    <property type="entry name" value="ABC_TM1"/>
    <property type="match status" value="1"/>
</dbReference>
<dbReference type="OrthoDB" id="9797852at2"/>
<dbReference type="Proteomes" id="UP000042527">
    <property type="component" value="Unassembled WGS sequence"/>
</dbReference>
<proteinExistence type="inferred from homology"/>
<dbReference type="PANTHER" id="PTHR43839">
    <property type="entry name" value="OPPC IN A BINDING PROTEIN-DEPENDENT TRANSPORT SYSTEM"/>
    <property type="match status" value="1"/>
</dbReference>
<dbReference type="InterPro" id="IPR035906">
    <property type="entry name" value="MetI-like_sf"/>
</dbReference>
<dbReference type="Proteomes" id="UP000323594">
    <property type="component" value="Chromosome"/>
</dbReference>
<dbReference type="InterPro" id="IPR025966">
    <property type="entry name" value="OppC_N"/>
</dbReference>
<organism evidence="7 9">
    <name type="scientific">Treponema phagedenis</name>
    <dbReference type="NCBI Taxonomy" id="162"/>
    <lineage>
        <taxon>Bacteria</taxon>
        <taxon>Pseudomonadati</taxon>
        <taxon>Spirochaetota</taxon>
        <taxon>Spirochaetia</taxon>
        <taxon>Spirochaetales</taxon>
        <taxon>Treponemataceae</taxon>
        <taxon>Treponema</taxon>
    </lineage>
</organism>
<dbReference type="EMBL" id="CDNC01000049">
    <property type="protein sequence ID" value="CEM63155.1"/>
    <property type="molecule type" value="Genomic_DNA"/>
</dbReference>